<sequence>MKTCPKFTFGVGDRFAHGAHAQLQAFIKAKELGIDIAPVWNKSNREHDIIGSQPQTTRDAADAAVKDLGWTGDYLLDADHINLKTVDRFIAPCDFFTLDVADDIGEAAEPADVAAFIERHPELIGTVSIEGIEKPFEISRADVEKTANQFLKATQKAKAIYEQILAVKGPDFVTEVSMDETDSPQTPPELLVILAALADQEIPIQTIAPKFTGRFNKGVDYVGDVVQFEKEFNDDLAVIAHAVKTYGLPASLKLSVHSGSDKFSIYAPIKRALARTGAGLHIKTAGTNWLEEVIGLAESGGSGLELAKEIYAKALEKKEALCEPYATVIDIDFAKLPSAETVNGWTSEQFTGALRHDQSNPAYDPNVRQLLHVGFKIAAMMGDTYLQALKDNREIVSRCVTENLLERHMKLLFA</sequence>
<comment type="caution">
    <text evidence="2">The sequence shown here is derived from an EMBL/GenBank/DDBJ whole genome shotgun (WGS) entry which is preliminary data.</text>
</comment>
<comment type="similarity">
    <text evidence="1">Belongs to the UxaE family.</text>
</comment>
<protein>
    <recommendedName>
        <fullName evidence="1">Tagaturonate/fructuronate epimerase</fullName>
        <shortName evidence="1">D-TagA/D-FruA epimerase</shortName>
        <ecNumber evidence="1">5.1.2.7</ecNumber>
    </recommendedName>
</protein>
<dbReference type="RefSeq" id="WP_386820037.1">
    <property type="nucleotide sequence ID" value="NZ_JBHUIT010000012.1"/>
</dbReference>
<feature type="binding site" evidence="1">
    <location>
        <position position="80"/>
    </location>
    <ligand>
        <name>a divalent metal cation</name>
        <dbReference type="ChEBI" id="CHEBI:60240"/>
    </ligand>
</feature>
<keyword evidence="1" id="KW-0413">Isomerase</keyword>
<keyword evidence="1" id="KW-0479">Metal-binding</keyword>
<organism evidence="2 3">
    <name type="scientific">Luteolibacter algae</name>
    <dbReference type="NCBI Taxonomy" id="454151"/>
    <lineage>
        <taxon>Bacteria</taxon>
        <taxon>Pseudomonadati</taxon>
        <taxon>Verrucomicrobiota</taxon>
        <taxon>Verrucomicrobiia</taxon>
        <taxon>Verrucomicrobiales</taxon>
        <taxon>Verrucomicrobiaceae</taxon>
        <taxon>Luteolibacter</taxon>
    </lineage>
</organism>
<feature type="active site" description="Proton donor" evidence="1">
    <location>
        <position position="175"/>
    </location>
</feature>
<feature type="active site" description="Proton acceptor" evidence="1">
    <location>
        <position position="79"/>
    </location>
</feature>
<dbReference type="Proteomes" id="UP001597375">
    <property type="component" value="Unassembled WGS sequence"/>
</dbReference>
<dbReference type="EMBL" id="JBHUIT010000012">
    <property type="protein sequence ID" value="MFD2256748.1"/>
    <property type="molecule type" value="Genomic_DNA"/>
</dbReference>
<comment type="function">
    <text evidence="1">Catalyzes the epimerization of D-tagaturonate (D-TagA) to D-fructuronate (D-FruA).</text>
</comment>
<dbReference type="EC" id="5.1.2.7" evidence="1"/>
<dbReference type="InterPro" id="IPR032586">
    <property type="entry name" value="UxaE"/>
</dbReference>
<feature type="binding site" evidence="1">
    <location>
        <position position="257"/>
    </location>
    <ligand>
        <name>a divalent metal cation</name>
        <dbReference type="ChEBI" id="CHEBI:60240"/>
    </ligand>
</feature>
<reference evidence="3" key="1">
    <citation type="journal article" date="2019" name="Int. J. Syst. Evol. Microbiol.">
        <title>The Global Catalogue of Microorganisms (GCM) 10K type strain sequencing project: providing services to taxonomists for standard genome sequencing and annotation.</title>
        <authorList>
            <consortium name="The Broad Institute Genomics Platform"/>
            <consortium name="The Broad Institute Genome Sequencing Center for Infectious Disease"/>
            <person name="Wu L."/>
            <person name="Ma J."/>
        </authorList>
    </citation>
    <scope>NUCLEOTIDE SEQUENCE [LARGE SCALE GENOMIC DNA]</scope>
    <source>
        <strain evidence="3">CGMCC 4.7106</strain>
    </source>
</reference>
<proteinExistence type="inferred from homology"/>
<evidence type="ECO:0000256" key="1">
    <source>
        <dbReference type="HAMAP-Rule" id="MF_02243"/>
    </source>
</evidence>
<evidence type="ECO:0000313" key="3">
    <source>
        <dbReference type="Proteomes" id="UP001597375"/>
    </source>
</evidence>
<accession>A0ABW5D6L5</accession>
<comment type="cofactor">
    <cofactor evidence="1">
        <name>a divalent metal cation</name>
        <dbReference type="ChEBI" id="CHEBI:60240"/>
    </cofactor>
</comment>
<comment type="catalytic activity">
    <reaction evidence="1">
        <text>keto-D-tagaturonate = keto-D-fructuronate</text>
        <dbReference type="Rhea" id="RHEA:51656"/>
        <dbReference type="ChEBI" id="CHEBI:17886"/>
        <dbReference type="ChEBI" id="CHEBI:59881"/>
        <dbReference type="EC" id="5.1.2.7"/>
    </reaction>
</comment>
<keyword evidence="3" id="KW-1185">Reference proteome</keyword>
<feature type="binding site" evidence="1">
    <location>
        <position position="217"/>
    </location>
    <ligand>
        <name>a divalent metal cation</name>
        <dbReference type="ChEBI" id="CHEBI:60240"/>
    </ligand>
</feature>
<dbReference type="HAMAP" id="MF_02243">
    <property type="entry name" value="UxaE"/>
    <property type="match status" value="1"/>
</dbReference>
<name>A0ABW5D6L5_9BACT</name>
<evidence type="ECO:0000313" key="2">
    <source>
        <dbReference type="EMBL" id="MFD2256748.1"/>
    </source>
</evidence>
<dbReference type="Pfam" id="PF16257">
    <property type="entry name" value="UxaE"/>
    <property type="match status" value="1"/>
</dbReference>
<gene>
    <name evidence="1" type="primary">uxaE</name>
    <name evidence="2" type="ORF">ACFSSA_08675</name>
</gene>